<evidence type="ECO:0000259" key="3">
    <source>
        <dbReference type="Pfam" id="PF20152"/>
    </source>
</evidence>
<sequence>MSAPVDVAGMSDEQVEAIAQMALGGNLGYNLGPFLLASLFDALAWGIVSQQYMTWWQYSRETERKYLRYLTHVLTLAAFGYTVMLIAYVMQNFVYNFGEFKIFMNIKWAQLFPFIDACLAAPVQAFYAERSFRLNNRNYFLLCLIALLMAGSLSTTIWLLVSCQALTNLLQAELMTPQLRSWQVITLATDLLITTSIGWGLWQSRTGWSDTDALVKKLLMITWETQLGPTLLMLAFVIEFSITPPASIGIFFELLIPKAYVIGYLATLNSRYNLRREGRGGSSQRDGGGGLQKPNTYALGSHNLQQATVRVDTDTYVESYAMQPHRFGINRTGVRTTDNDLYELKEHDDTESAENLDYAQNLSKRNLNTKDSPV</sequence>
<name>A0A1B9H1S7_9TREE</name>
<protein>
    <recommendedName>
        <fullName evidence="3">DUF6534 domain-containing protein</fullName>
    </recommendedName>
</protein>
<feature type="transmembrane region" description="Helical" evidence="2">
    <location>
        <begin position="31"/>
        <end position="48"/>
    </location>
</feature>
<organism evidence="4 5">
    <name type="scientific">Kwoniella heveanensis BCC8398</name>
    <dbReference type="NCBI Taxonomy" id="1296120"/>
    <lineage>
        <taxon>Eukaryota</taxon>
        <taxon>Fungi</taxon>
        <taxon>Dikarya</taxon>
        <taxon>Basidiomycota</taxon>
        <taxon>Agaricomycotina</taxon>
        <taxon>Tremellomycetes</taxon>
        <taxon>Tremellales</taxon>
        <taxon>Cryptococcaceae</taxon>
        <taxon>Kwoniella</taxon>
    </lineage>
</organism>
<dbReference type="AlphaFoldDB" id="A0A1B9H1S7"/>
<evidence type="ECO:0000256" key="1">
    <source>
        <dbReference type="SAM" id="MobiDB-lite"/>
    </source>
</evidence>
<evidence type="ECO:0000313" key="4">
    <source>
        <dbReference type="EMBL" id="OCF37229.1"/>
    </source>
</evidence>
<dbReference type="Pfam" id="PF20152">
    <property type="entry name" value="DUF6534"/>
    <property type="match status" value="1"/>
</dbReference>
<dbReference type="PANTHER" id="PTHR40465">
    <property type="entry name" value="CHROMOSOME 1, WHOLE GENOME SHOTGUN SEQUENCE"/>
    <property type="match status" value="1"/>
</dbReference>
<feature type="transmembrane region" description="Helical" evidence="2">
    <location>
        <begin position="223"/>
        <end position="242"/>
    </location>
</feature>
<keyword evidence="2" id="KW-1133">Transmembrane helix</keyword>
<keyword evidence="2" id="KW-0812">Transmembrane</keyword>
<dbReference type="OrthoDB" id="2562480at2759"/>
<gene>
    <name evidence="4" type="ORF">I316_01136</name>
</gene>
<evidence type="ECO:0000256" key="2">
    <source>
        <dbReference type="SAM" id="Phobius"/>
    </source>
</evidence>
<keyword evidence="5" id="KW-1185">Reference proteome</keyword>
<dbReference type="Proteomes" id="UP000092666">
    <property type="component" value="Unassembled WGS sequence"/>
</dbReference>
<feature type="transmembrane region" description="Helical" evidence="2">
    <location>
        <begin position="69"/>
        <end position="88"/>
    </location>
</feature>
<accession>A0A1B9H1S7</accession>
<dbReference type="EMBL" id="KI669493">
    <property type="protein sequence ID" value="OCF37229.1"/>
    <property type="molecule type" value="Genomic_DNA"/>
</dbReference>
<feature type="transmembrane region" description="Helical" evidence="2">
    <location>
        <begin position="181"/>
        <end position="202"/>
    </location>
</feature>
<feature type="transmembrane region" description="Helical" evidence="2">
    <location>
        <begin position="139"/>
        <end position="161"/>
    </location>
</feature>
<dbReference type="PANTHER" id="PTHR40465:SF1">
    <property type="entry name" value="DUF6534 DOMAIN-CONTAINING PROTEIN"/>
    <property type="match status" value="1"/>
</dbReference>
<proteinExistence type="predicted"/>
<dbReference type="STRING" id="1296120.A0A1B9H1S7"/>
<evidence type="ECO:0000313" key="5">
    <source>
        <dbReference type="Proteomes" id="UP000092666"/>
    </source>
</evidence>
<feature type="transmembrane region" description="Helical" evidence="2">
    <location>
        <begin position="108"/>
        <end position="127"/>
    </location>
</feature>
<reference evidence="4 5" key="1">
    <citation type="submission" date="2013-07" db="EMBL/GenBank/DDBJ databases">
        <title>The Genome Sequence of Cryptococcus heveanensis BCC8398.</title>
        <authorList>
            <consortium name="The Broad Institute Genome Sequencing Platform"/>
            <person name="Cuomo C."/>
            <person name="Litvintseva A."/>
            <person name="Chen Y."/>
            <person name="Heitman J."/>
            <person name="Sun S."/>
            <person name="Springer D."/>
            <person name="Dromer F."/>
            <person name="Young S.K."/>
            <person name="Zeng Q."/>
            <person name="Gargeya S."/>
            <person name="Fitzgerald M."/>
            <person name="Abouelleil A."/>
            <person name="Alvarado L."/>
            <person name="Berlin A.M."/>
            <person name="Chapman S.B."/>
            <person name="Dewar J."/>
            <person name="Goldberg J."/>
            <person name="Griggs A."/>
            <person name="Gujja S."/>
            <person name="Hansen M."/>
            <person name="Howarth C."/>
            <person name="Imamovic A."/>
            <person name="Larimer J."/>
            <person name="McCowan C."/>
            <person name="Murphy C."/>
            <person name="Pearson M."/>
            <person name="Priest M."/>
            <person name="Roberts A."/>
            <person name="Saif S."/>
            <person name="Shea T."/>
            <person name="Sykes S."/>
            <person name="Wortman J."/>
            <person name="Nusbaum C."/>
            <person name="Birren B."/>
        </authorList>
    </citation>
    <scope>NUCLEOTIDE SEQUENCE [LARGE SCALE GENOMIC DNA]</scope>
    <source>
        <strain evidence="4 5">BCC8398</strain>
    </source>
</reference>
<feature type="domain" description="DUF6534" evidence="3">
    <location>
        <begin position="187"/>
        <end position="272"/>
    </location>
</feature>
<feature type="transmembrane region" description="Helical" evidence="2">
    <location>
        <begin position="248"/>
        <end position="266"/>
    </location>
</feature>
<keyword evidence="2" id="KW-0472">Membrane</keyword>
<reference evidence="5" key="2">
    <citation type="submission" date="2013-12" db="EMBL/GenBank/DDBJ databases">
        <title>Evolution of pathogenesis and genome organization in the Tremellales.</title>
        <authorList>
            <person name="Cuomo C."/>
            <person name="Litvintseva A."/>
            <person name="Heitman J."/>
            <person name="Chen Y."/>
            <person name="Sun S."/>
            <person name="Springer D."/>
            <person name="Dromer F."/>
            <person name="Young S."/>
            <person name="Zeng Q."/>
            <person name="Chapman S."/>
            <person name="Gujja S."/>
            <person name="Saif S."/>
            <person name="Birren B."/>
        </authorList>
    </citation>
    <scope>NUCLEOTIDE SEQUENCE [LARGE SCALE GENOMIC DNA]</scope>
    <source>
        <strain evidence="5">BCC8398</strain>
    </source>
</reference>
<feature type="region of interest" description="Disordered" evidence="1">
    <location>
        <begin position="276"/>
        <end position="297"/>
    </location>
</feature>
<dbReference type="InterPro" id="IPR045339">
    <property type="entry name" value="DUF6534"/>
</dbReference>